<evidence type="ECO:0000256" key="7">
    <source>
        <dbReference type="ARBA" id="ARBA00023136"/>
    </source>
</evidence>
<dbReference type="PANTHER" id="PTHR42865:SF7">
    <property type="entry name" value="PROTON_GLUTAMATE-ASPARTATE SYMPORTER"/>
    <property type="match status" value="1"/>
</dbReference>
<name>A0A1I4Y3I7_9NEIS</name>
<feature type="transmembrane region" description="Helical" evidence="9">
    <location>
        <begin position="51"/>
        <end position="72"/>
    </location>
</feature>
<keyword evidence="2" id="KW-0813">Transport</keyword>
<evidence type="ECO:0000313" key="10">
    <source>
        <dbReference type="EMBL" id="SFN32691.1"/>
    </source>
</evidence>
<dbReference type="InterPro" id="IPR001991">
    <property type="entry name" value="Na-dicarboxylate_symporter"/>
</dbReference>
<evidence type="ECO:0000313" key="11">
    <source>
        <dbReference type="Proteomes" id="UP000242869"/>
    </source>
</evidence>
<keyword evidence="4 9" id="KW-0812">Transmembrane</keyword>
<evidence type="ECO:0000256" key="1">
    <source>
        <dbReference type="ARBA" id="ARBA00004651"/>
    </source>
</evidence>
<keyword evidence="11" id="KW-1185">Reference proteome</keyword>
<evidence type="ECO:0000256" key="2">
    <source>
        <dbReference type="ARBA" id="ARBA00022448"/>
    </source>
</evidence>
<feature type="transmembrane region" description="Helical" evidence="9">
    <location>
        <begin position="84"/>
        <end position="106"/>
    </location>
</feature>
<gene>
    <name evidence="10" type="ORF">SAMN05660284_01201</name>
</gene>
<comment type="function">
    <text evidence="8">Responsible for the transport of dicarboxylates such as succinate, fumarate, and malate from the periplasm across the membrane.</text>
</comment>
<feature type="transmembrane region" description="Helical" evidence="9">
    <location>
        <begin position="192"/>
        <end position="214"/>
    </location>
</feature>
<keyword evidence="5" id="KW-0769">Symport</keyword>
<sequence>MNANKLTMRIMIGMVLGIIAGWAVNTMASSPAALKEIASYFTLLSDIFLRLIKMIIAPLVFSTVVAGIANMGDSKSVGRVGGKALLWFITASIVSLLLGCLMANLLQPGAGLGMPLPAANAATNLATANLTFNKFLLNVFPTSVFSAFATNQILQILVFSIFFGLAIASLPKGHASTITKYTDELVHVMIKVTDFVMSFAPIGVFAAMAAAIATQGLGVLATYGKLIGSFYIALALLSLILIFAGWLFLGRRVMTLMQMMRSVFLLAFSTASSEAAYPKTMEQLEKFGASNRVTSFVLPLGYSFNLDGSMLYQSFAILFIAQAYGIDMPISQQLMMLGVLMVSSKGMAGVARASLVVVAAVLPMFNLPESGLLLIMAIDQFLDMGRTAINVVGNSIACAVVAKWEGQLAETKDDRIEDMPAEGEFDTVAIQEQAAK</sequence>
<reference evidence="11" key="1">
    <citation type="submission" date="2016-10" db="EMBL/GenBank/DDBJ databases">
        <authorList>
            <person name="Varghese N."/>
            <person name="Submissions S."/>
        </authorList>
    </citation>
    <scope>NUCLEOTIDE SEQUENCE [LARGE SCALE GENOMIC DNA]</scope>
    <source>
        <strain evidence="11">DSM 6150</strain>
    </source>
</reference>
<feature type="transmembrane region" description="Helical" evidence="9">
    <location>
        <begin position="310"/>
        <end position="326"/>
    </location>
</feature>
<keyword evidence="6 9" id="KW-1133">Transmembrane helix</keyword>
<dbReference type="SUPFAM" id="SSF118215">
    <property type="entry name" value="Proton glutamate symport protein"/>
    <property type="match status" value="1"/>
</dbReference>
<protein>
    <submittedName>
        <fullName evidence="10">Na+/H+-dicarboxylate symporter</fullName>
    </submittedName>
</protein>
<dbReference type="GO" id="GO:0006835">
    <property type="term" value="P:dicarboxylic acid transport"/>
    <property type="evidence" value="ECO:0007669"/>
    <property type="project" value="TreeGrafter"/>
</dbReference>
<evidence type="ECO:0000256" key="9">
    <source>
        <dbReference type="SAM" id="Phobius"/>
    </source>
</evidence>
<dbReference type="PANTHER" id="PTHR42865">
    <property type="entry name" value="PROTON/GLUTAMATE-ASPARTATE SYMPORTER"/>
    <property type="match status" value="1"/>
</dbReference>
<evidence type="ECO:0000256" key="5">
    <source>
        <dbReference type="ARBA" id="ARBA00022847"/>
    </source>
</evidence>
<dbReference type="InterPro" id="IPR036458">
    <property type="entry name" value="Na:dicarbo_symporter_sf"/>
</dbReference>
<dbReference type="GO" id="GO:0005886">
    <property type="term" value="C:plasma membrane"/>
    <property type="evidence" value="ECO:0007669"/>
    <property type="project" value="UniProtKB-SubCell"/>
</dbReference>
<dbReference type="EMBL" id="FOVE01000007">
    <property type="protein sequence ID" value="SFN32691.1"/>
    <property type="molecule type" value="Genomic_DNA"/>
</dbReference>
<dbReference type="AlphaFoldDB" id="A0A1I4Y3I7"/>
<evidence type="ECO:0000256" key="4">
    <source>
        <dbReference type="ARBA" id="ARBA00022692"/>
    </source>
</evidence>
<dbReference type="OrthoDB" id="9766690at2"/>
<dbReference type="Gene3D" id="1.10.3860.10">
    <property type="entry name" value="Sodium:dicarboxylate symporter"/>
    <property type="match status" value="1"/>
</dbReference>
<comment type="subcellular location">
    <subcellularLocation>
        <location evidence="1">Cell membrane</location>
        <topology evidence="1">Multi-pass membrane protein</topology>
    </subcellularLocation>
</comment>
<dbReference type="Proteomes" id="UP000242869">
    <property type="component" value="Unassembled WGS sequence"/>
</dbReference>
<keyword evidence="3" id="KW-1003">Cell membrane</keyword>
<dbReference type="PRINTS" id="PR00173">
    <property type="entry name" value="EDTRNSPORT"/>
</dbReference>
<dbReference type="STRING" id="83765.SAMN05660284_01201"/>
<proteinExistence type="predicted"/>
<organism evidence="10 11">
    <name type="scientific">Formivibrio citricus</name>
    <dbReference type="NCBI Taxonomy" id="83765"/>
    <lineage>
        <taxon>Bacteria</taxon>
        <taxon>Pseudomonadati</taxon>
        <taxon>Pseudomonadota</taxon>
        <taxon>Betaproteobacteria</taxon>
        <taxon>Neisseriales</taxon>
        <taxon>Chitinibacteraceae</taxon>
        <taxon>Formivibrio</taxon>
    </lineage>
</organism>
<dbReference type="GO" id="GO:0015293">
    <property type="term" value="F:symporter activity"/>
    <property type="evidence" value="ECO:0007669"/>
    <property type="project" value="UniProtKB-KW"/>
</dbReference>
<feature type="transmembrane region" description="Helical" evidence="9">
    <location>
        <begin position="226"/>
        <end position="249"/>
    </location>
</feature>
<evidence type="ECO:0000256" key="8">
    <source>
        <dbReference type="ARBA" id="ARBA00053346"/>
    </source>
</evidence>
<accession>A0A1I4Y3I7</accession>
<dbReference type="Pfam" id="PF00375">
    <property type="entry name" value="SDF"/>
    <property type="match status" value="1"/>
</dbReference>
<evidence type="ECO:0000256" key="6">
    <source>
        <dbReference type="ARBA" id="ARBA00022989"/>
    </source>
</evidence>
<evidence type="ECO:0000256" key="3">
    <source>
        <dbReference type="ARBA" id="ARBA00022475"/>
    </source>
</evidence>
<dbReference type="FunFam" id="1.10.3860.10:FF:000001">
    <property type="entry name" value="C4-dicarboxylate transport protein"/>
    <property type="match status" value="1"/>
</dbReference>
<keyword evidence="7 9" id="KW-0472">Membrane</keyword>
<feature type="transmembrane region" description="Helical" evidence="9">
    <location>
        <begin position="153"/>
        <end position="171"/>
    </location>
</feature>